<reference evidence="1 2" key="1">
    <citation type="submission" date="2018-02" db="EMBL/GenBank/DDBJ databases">
        <title>Comparative genomes isolates from brazilian mangrove.</title>
        <authorList>
            <person name="Araujo J.E."/>
            <person name="Taketani R.G."/>
            <person name="Silva M.C.P."/>
            <person name="Loureco M.V."/>
            <person name="Andreote F.D."/>
        </authorList>
    </citation>
    <scope>NUCLEOTIDE SEQUENCE [LARGE SCALE GENOMIC DNA]</scope>
    <source>
        <strain evidence="1 2">Hex-1 MGV</strain>
    </source>
</reference>
<accession>A0A2S8FVY2</accession>
<dbReference type="EMBL" id="PUHY01000006">
    <property type="protein sequence ID" value="PQO36335.1"/>
    <property type="molecule type" value="Genomic_DNA"/>
</dbReference>
<proteinExistence type="predicted"/>
<organism evidence="1 2">
    <name type="scientific">Blastopirellula marina</name>
    <dbReference type="NCBI Taxonomy" id="124"/>
    <lineage>
        <taxon>Bacteria</taxon>
        <taxon>Pseudomonadati</taxon>
        <taxon>Planctomycetota</taxon>
        <taxon>Planctomycetia</taxon>
        <taxon>Pirellulales</taxon>
        <taxon>Pirellulaceae</taxon>
        <taxon>Blastopirellula</taxon>
    </lineage>
</organism>
<dbReference type="RefSeq" id="WP_105329625.1">
    <property type="nucleotide sequence ID" value="NZ_PUHY01000006.1"/>
</dbReference>
<sequence>MFKKGDFVTINNRVGVVVLTGDELPGDSTDHTGVWFGSDENAVPEIWTIPTEYLQRGPEPMLKH</sequence>
<evidence type="ECO:0008006" key="3">
    <source>
        <dbReference type="Google" id="ProtNLM"/>
    </source>
</evidence>
<name>A0A2S8FVY2_9BACT</name>
<evidence type="ECO:0000313" key="1">
    <source>
        <dbReference type="EMBL" id="PQO36335.1"/>
    </source>
</evidence>
<gene>
    <name evidence="1" type="ORF">C5Y83_10520</name>
</gene>
<dbReference type="Proteomes" id="UP000238322">
    <property type="component" value="Unassembled WGS sequence"/>
</dbReference>
<comment type="caution">
    <text evidence="1">The sequence shown here is derived from an EMBL/GenBank/DDBJ whole genome shotgun (WGS) entry which is preliminary data.</text>
</comment>
<protein>
    <recommendedName>
        <fullName evidence="3">DUF2158 domain-containing protein</fullName>
    </recommendedName>
</protein>
<evidence type="ECO:0000313" key="2">
    <source>
        <dbReference type="Proteomes" id="UP000238322"/>
    </source>
</evidence>
<dbReference type="AlphaFoldDB" id="A0A2S8FVY2"/>